<dbReference type="Proteomes" id="UP000824219">
    <property type="component" value="Linkage Group LG14"/>
</dbReference>
<feature type="domain" description="PH" evidence="5">
    <location>
        <begin position="39"/>
        <end position="136"/>
    </location>
</feature>
<feature type="compositionally biased region" description="Polar residues" evidence="4">
    <location>
        <begin position="285"/>
        <end position="294"/>
    </location>
</feature>
<feature type="region of interest" description="Disordered" evidence="4">
    <location>
        <begin position="1"/>
        <end position="42"/>
    </location>
</feature>
<keyword evidence="7" id="KW-1185">Reference proteome</keyword>
<dbReference type="SUPFAM" id="SSF50729">
    <property type="entry name" value="PH domain-like"/>
    <property type="match status" value="1"/>
</dbReference>
<feature type="compositionally biased region" description="Low complexity" evidence="4">
    <location>
        <begin position="164"/>
        <end position="184"/>
    </location>
</feature>
<feature type="compositionally biased region" description="Basic residues" evidence="4">
    <location>
        <begin position="185"/>
        <end position="212"/>
    </location>
</feature>
<accession>A0A9D3NMK8</accession>
<dbReference type="GO" id="GO:0016020">
    <property type="term" value="C:membrane"/>
    <property type="evidence" value="ECO:0007669"/>
    <property type="project" value="TreeGrafter"/>
</dbReference>
<organism evidence="6 7">
    <name type="scientific">Hemibagrus wyckioides</name>
    <dbReference type="NCBI Taxonomy" id="337641"/>
    <lineage>
        <taxon>Eukaryota</taxon>
        <taxon>Metazoa</taxon>
        <taxon>Chordata</taxon>
        <taxon>Craniata</taxon>
        <taxon>Vertebrata</taxon>
        <taxon>Euteleostomi</taxon>
        <taxon>Actinopterygii</taxon>
        <taxon>Neopterygii</taxon>
        <taxon>Teleostei</taxon>
        <taxon>Ostariophysi</taxon>
        <taxon>Siluriformes</taxon>
        <taxon>Bagridae</taxon>
        <taxon>Hemibagrus</taxon>
    </lineage>
</organism>
<dbReference type="PANTHER" id="PTHR10972:SF47">
    <property type="entry name" value="OXYSTEROL-BINDING PROTEIN-RELATED PROTEIN 10"/>
    <property type="match status" value="1"/>
</dbReference>
<evidence type="ECO:0000256" key="4">
    <source>
        <dbReference type="SAM" id="MobiDB-lite"/>
    </source>
</evidence>
<evidence type="ECO:0000313" key="6">
    <source>
        <dbReference type="EMBL" id="KAG7324674.1"/>
    </source>
</evidence>
<dbReference type="SMART" id="SM00233">
    <property type="entry name" value="PH"/>
    <property type="match status" value="1"/>
</dbReference>
<dbReference type="GO" id="GO:0015485">
    <property type="term" value="F:cholesterol binding"/>
    <property type="evidence" value="ECO:0007669"/>
    <property type="project" value="TreeGrafter"/>
</dbReference>
<dbReference type="PROSITE" id="PS50003">
    <property type="entry name" value="PH_DOMAIN"/>
    <property type="match status" value="1"/>
</dbReference>
<feature type="region of interest" description="Disordered" evidence="4">
    <location>
        <begin position="284"/>
        <end position="303"/>
    </location>
</feature>
<feature type="compositionally biased region" description="Polar residues" evidence="4">
    <location>
        <begin position="8"/>
        <end position="19"/>
    </location>
</feature>
<dbReference type="Pfam" id="PF00169">
    <property type="entry name" value="PH"/>
    <property type="match status" value="1"/>
</dbReference>
<protein>
    <recommendedName>
        <fullName evidence="5">PH domain-containing protein</fullName>
    </recommendedName>
</protein>
<sequence>MERALTATGRSNPNQNPNHNHADWTRRSTGRGGGGGGRRPQLEGVLSKYTNLIQGWQNRYFVLDEELNQLHYFVNEHGRSQKPRGTLPLIGASVTVSDEAPHMFVVNSANGELFKLRAVDSREQQLWMSHIQSCSTDSSVRTLKDTDEQLSVDRTVSSLDTQGSSRRSLSLLPSASSSTSSSPRLQRHLPHLPHLPHPHRSPATPRHAKHTHVQHDTLLEVREVISQAECQQKSLVHSIELLPRRGGVSCLDQDLLLLKATSAATLRCLAQCLSMLQQHRHAHSLTDSAQTQAPPSEECDMDSVNTAGCQGPLLSEDQMNTC</sequence>
<dbReference type="GO" id="GO:0005829">
    <property type="term" value="C:cytosol"/>
    <property type="evidence" value="ECO:0007669"/>
    <property type="project" value="TreeGrafter"/>
</dbReference>
<keyword evidence="3" id="KW-0446">Lipid-binding</keyword>
<evidence type="ECO:0000256" key="1">
    <source>
        <dbReference type="ARBA" id="ARBA00022448"/>
    </source>
</evidence>
<dbReference type="AlphaFoldDB" id="A0A9D3NMK8"/>
<dbReference type="PANTHER" id="PTHR10972">
    <property type="entry name" value="OXYSTEROL-BINDING PROTEIN-RELATED"/>
    <property type="match status" value="1"/>
</dbReference>
<name>A0A9D3NMK8_9TELE</name>
<dbReference type="Gene3D" id="2.30.29.30">
    <property type="entry name" value="Pleckstrin-homology domain (PH domain)/Phosphotyrosine-binding domain (PTB)"/>
    <property type="match status" value="1"/>
</dbReference>
<dbReference type="EMBL" id="JAHKSW010000014">
    <property type="protein sequence ID" value="KAG7324674.1"/>
    <property type="molecule type" value="Genomic_DNA"/>
</dbReference>
<dbReference type="InterPro" id="IPR000648">
    <property type="entry name" value="Oxysterol-bd"/>
</dbReference>
<evidence type="ECO:0000256" key="3">
    <source>
        <dbReference type="ARBA" id="ARBA00023121"/>
    </source>
</evidence>
<feature type="region of interest" description="Disordered" evidence="4">
    <location>
        <begin position="154"/>
        <end position="212"/>
    </location>
</feature>
<proteinExistence type="predicted"/>
<keyword evidence="2" id="KW-0445">Lipid transport</keyword>
<dbReference type="InterPro" id="IPR011993">
    <property type="entry name" value="PH-like_dom_sf"/>
</dbReference>
<evidence type="ECO:0000256" key="2">
    <source>
        <dbReference type="ARBA" id="ARBA00023055"/>
    </source>
</evidence>
<reference evidence="6 7" key="1">
    <citation type="submission" date="2021-06" db="EMBL/GenBank/DDBJ databases">
        <title>Chromosome-level genome assembly of the red-tail catfish (Hemibagrus wyckioides).</title>
        <authorList>
            <person name="Shao F."/>
        </authorList>
    </citation>
    <scope>NUCLEOTIDE SEQUENCE [LARGE SCALE GENOMIC DNA]</scope>
    <source>
        <strain evidence="6">EC202008001</strain>
        <tissue evidence="6">Blood</tissue>
    </source>
</reference>
<feature type="compositionally biased region" description="Polar residues" evidence="4">
    <location>
        <begin position="154"/>
        <end position="163"/>
    </location>
</feature>
<gene>
    <name evidence="6" type="ORF">KOW79_012690</name>
</gene>
<dbReference type="InterPro" id="IPR001849">
    <property type="entry name" value="PH_domain"/>
</dbReference>
<comment type="caution">
    <text evidence="6">The sequence shown here is derived from an EMBL/GenBank/DDBJ whole genome shotgun (WGS) entry which is preliminary data.</text>
</comment>
<evidence type="ECO:0000313" key="7">
    <source>
        <dbReference type="Proteomes" id="UP000824219"/>
    </source>
</evidence>
<dbReference type="GO" id="GO:0006869">
    <property type="term" value="P:lipid transport"/>
    <property type="evidence" value="ECO:0007669"/>
    <property type="project" value="UniProtKB-KW"/>
</dbReference>
<dbReference type="OrthoDB" id="48057at2759"/>
<keyword evidence="1" id="KW-0813">Transport</keyword>
<evidence type="ECO:0000259" key="5">
    <source>
        <dbReference type="PROSITE" id="PS50003"/>
    </source>
</evidence>